<name>A0A9D9I530_9BACT</name>
<protein>
    <submittedName>
        <fullName evidence="1">DUF4837 family protein</fullName>
    </submittedName>
</protein>
<dbReference type="AlphaFoldDB" id="A0A9D9I530"/>
<comment type="caution">
    <text evidence="1">The sequence shown here is derived from an EMBL/GenBank/DDBJ whole genome shotgun (WGS) entry which is preliminary data.</text>
</comment>
<dbReference type="Pfam" id="PF16125">
    <property type="entry name" value="DUF4837"/>
    <property type="match status" value="1"/>
</dbReference>
<accession>A0A9D9I530</accession>
<gene>
    <name evidence="1" type="ORF">IAB93_09070</name>
</gene>
<dbReference type="Proteomes" id="UP000823597">
    <property type="component" value="Unassembled WGS sequence"/>
</dbReference>
<proteinExistence type="predicted"/>
<evidence type="ECO:0000313" key="1">
    <source>
        <dbReference type="EMBL" id="MBO8466124.1"/>
    </source>
</evidence>
<reference evidence="1" key="1">
    <citation type="submission" date="2020-10" db="EMBL/GenBank/DDBJ databases">
        <authorList>
            <person name="Gilroy R."/>
        </authorList>
    </citation>
    <scope>NUCLEOTIDE SEQUENCE</scope>
    <source>
        <strain evidence="1">10037</strain>
    </source>
</reference>
<reference evidence="1" key="2">
    <citation type="journal article" date="2021" name="PeerJ">
        <title>Extensive microbial diversity within the chicken gut microbiome revealed by metagenomics and culture.</title>
        <authorList>
            <person name="Gilroy R."/>
            <person name="Ravi A."/>
            <person name="Getino M."/>
            <person name="Pursley I."/>
            <person name="Horton D.L."/>
            <person name="Alikhan N.F."/>
            <person name="Baker D."/>
            <person name="Gharbi K."/>
            <person name="Hall N."/>
            <person name="Watson M."/>
            <person name="Adriaenssens E.M."/>
            <person name="Foster-Nyarko E."/>
            <person name="Jarju S."/>
            <person name="Secka A."/>
            <person name="Antonio M."/>
            <person name="Oren A."/>
            <person name="Chaudhuri R.R."/>
            <person name="La Ragione R."/>
            <person name="Hildebrand F."/>
            <person name="Pallen M.J."/>
        </authorList>
    </citation>
    <scope>NUCLEOTIDE SEQUENCE</scope>
    <source>
        <strain evidence="1">10037</strain>
    </source>
</reference>
<evidence type="ECO:0000313" key="2">
    <source>
        <dbReference type="Proteomes" id="UP000823597"/>
    </source>
</evidence>
<dbReference type="InterPro" id="IPR032286">
    <property type="entry name" value="DUF4837"/>
</dbReference>
<organism evidence="1 2">
    <name type="scientific">Candidatus Merdivivens pullistercoris</name>
    <dbReference type="NCBI Taxonomy" id="2840873"/>
    <lineage>
        <taxon>Bacteria</taxon>
        <taxon>Pseudomonadati</taxon>
        <taxon>Bacteroidota</taxon>
        <taxon>Bacteroidia</taxon>
        <taxon>Bacteroidales</taxon>
        <taxon>Muribaculaceae</taxon>
        <taxon>Muribaculaceae incertae sedis</taxon>
        <taxon>Candidatus Merdivivens</taxon>
    </lineage>
</organism>
<sequence length="339" mass="39037">MERFIKPIIALFALCALTSCKSCESNTKMLQNVSGSPGEIIVVIDGNEWESQIGEILQDNLEGEYQVLPQKEPKFNLFNINPDNFSSLFWIHRNILIINISPENRENRMIATKDVWASPQTVVKINATDHDSAVKTVEENIEKIESIFEQAERDRIIANNIRYQEANVRQVVADMTGGSPYFPMGFTIKKSDDKFIWISYETTYVSQYVFVYKYPATSVDDLGLDRILSESNAILKQNVPGPVEDSYMITAAMPVPQIKSIRYNNRDFVEVRGLWEVQNDYMGGPFVIHAFYDKTGENVIVLQAFVYAPKFDKRNYLRQVESIIYSFEWMNDKEDGRKK</sequence>
<dbReference type="EMBL" id="JADIME010000095">
    <property type="protein sequence ID" value="MBO8466124.1"/>
    <property type="molecule type" value="Genomic_DNA"/>
</dbReference>
<dbReference type="PROSITE" id="PS51257">
    <property type="entry name" value="PROKAR_LIPOPROTEIN"/>
    <property type="match status" value="1"/>
</dbReference>